<feature type="compositionally biased region" description="Low complexity" evidence="1">
    <location>
        <begin position="119"/>
        <end position="137"/>
    </location>
</feature>
<feature type="region of interest" description="Disordered" evidence="1">
    <location>
        <begin position="98"/>
        <end position="197"/>
    </location>
</feature>
<organism evidence="3 4">
    <name type="scientific">Candidatus Gallacutalibacter pullicola</name>
    <dbReference type="NCBI Taxonomy" id="2840830"/>
    <lineage>
        <taxon>Bacteria</taxon>
        <taxon>Bacillati</taxon>
        <taxon>Bacillota</taxon>
        <taxon>Clostridia</taxon>
        <taxon>Eubacteriales</taxon>
        <taxon>Candidatus Gallacutalibacter</taxon>
    </lineage>
</organism>
<name>A0A9D1DQ83_9FIRM</name>
<evidence type="ECO:0000313" key="3">
    <source>
        <dbReference type="EMBL" id="HIR56997.1"/>
    </source>
</evidence>
<reference evidence="3" key="2">
    <citation type="journal article" date="2021" name="PeerJ">
        <title>Extensive microbial diversity within the chicken gut microbiome revealed by metagenomics and culture.</title>
        <authorList>
            <person name="Gilroy R."/>
            <person name="Ravi A."/>
            <person name="Getino M."/>
            <person name="Pursley I."/>
            <person name="Horton D.L."/>
            <person name="Alikhan N.F."/>
            <person name="Baker D."/>
            <person name="Gharbi K."/>
            <person name="Hall N."/>
            <person name="Watson M."/>
            <person name="Adriaenssens E.M."/>
            <person name="Foster-Nyarko E."/>
            <person name="Jarju S."/>
            <person name="Secka A."/>
            <person name="Antonio M."/>
            <person name="Oren A."/>
            <person name="Chaudhuri R.R."/>
            <person name="La Ragione R."/>
            <person name="Hildebrand F."/>
            <person name="Pallen M.J."/>
        </authorList>
    </citation>
    <scope>NUCLEOTIDE SEQUENCE</scope>
    <source>
        <strain evidence="3">ChiSjej1B19-7085</strain>
    </source>
</reference>
<sequence length="402" mass="41706">MNGRKKENVPAGSPDSRRDAGKHLFRLLGDIDASLIEEADSARAAAKHRVIPFKVWIPAAACLLLVAVAGGIVQFSTNVPVSTGSTYTALTSAAGSAEAGSAEDSSAALAKTAPEDDGAAAAEGAAAADGGIQEDGAVPSSPENSTIASYDPSTGMTTLSPADPAVTEDGTVSGDSPQAEGGVEMDSSPSQPPLAGVPSVYSAAPTILIDGISFQVSSPDPAEVLEESVLGDPLTEDLAQIQADFPEVEEIREAAGMNPECAVAIRMADGEGFQLYINPWYSFDTLGDLIEDLNLRENLTFGAVYDDQSVYTLPDPDAVWDLLLSDPTLVNMGSGSGSEAAASMSIDLEMEPSDSLNGTLAVTEDGYLHTNLFQTAKTFYIGEDAARTFFEFVRENGVPEGK</sequence>
<dbReference type="Proteomes" id="UP000886785">
    <property type="component" value="Unassembled WGS sequence"/>
</dbReference>
<comment type="caution">
    <text evidence="3">The sequence shown here is derived from an EMBL/GenBank/DDBJ whole genome shotgun (WGS) entry which is preliminary data.</text>
</comment>
<feature type="transmembrane region" description="Helical" evidence="2">
    <location>
        <begin position="55"/>
        <end position="75"/>
    </location>
</feature>
<keyword evidence="2" id="KW-0472">Membrane</keyword>
<evidence type="ECO:0000256" key="1">
    <source>
        <dbReference type="SAM" id="MobiDB-lite"/>
    </source>
</evidence>
<reference evidence="3" key="1">
    <citation type="submission" date="2020-10" db="EMBL/GenBank/DDBJ databases">
        <authorList>
            <person name="Gilroy R."/>
        </authorList>
    </citation>
    <scope>NUCLEOTIDE SEQUENCE</scope>
    <source>
        <strain evidence="3">ChiSjej1B19-7085</strain>
    </source>
</reference>
<feature type="compositionally biased region" description="Polar residues" evidence="1">
    <location>
        <begin position="141"/>
        <end position="160"/>
    </location>
</feature>
<evidence type="ECO:0000313" key="4">
    <source>
        <dbReference type="Proteomes" id="UP000886785"/>
    </source>
</evidence>
<gene>
    <name evidence="3" type="ORF">IAA54_04955</name>
</gene>
<keyword evidence="2" id="KW-1133">Transmembrane helix</keyword>
<proteinExistence type="predicted"/>
<dbReference type="AlphaFoldDB" id="A0A9D1DQ83"/>
<keyword evidence="2" id="KW-0812">Transmembrane</keyword>
<evidence type="ECO:0000256" key="2">
    <source>
        <dbReference type="SAM" id="Phobius"/>
    </source>
</evidence>
<dbReference type="EMBL" id="DVHF01000054">
    <property type="protein sequence ID" value="HIR56997.1"/>
    <property type="molecule type" value="Genomic_DNA"/>
</dbReference>
<feature type="compositionally biased region" description="Low complexity" evidence="1">
    <location>
        <begin position="98"/>
        <end position="110"/>
    </location>
</feature>
<protein>
    <submittedName>
        <fullName evidence="3">Uncharacterized protein</fullName>
    </submittedName>
</protein>
<accession>A0A9D1DQ83</accession>